<name>A0A0U3E1K4_9CAUD</name>
<dbReference type="OrthoDB" id="6128at10239"/>
<dbReference type="SMR" id="A0A0U3E1K4"/>
<dbReference type="EMBL" id="KU245542">
    <property type="protein sequence ID" value="ALT57999.1"/>
    <property type="molecule type" value="Genomic_DNA"/>
</dbReference>
<accession>A0A0U3E1K4</accession>
<dbReference type="InterPro" id="IPR016893">
    <property type="entry name" value="UCP028589"/>
</dbReference>
<reference evidence="1 2" key="1">
    <citation type="submission" date="2015-12" db="EMBL/GenBank/DDBJ databases">
        <title>In silico genomic study of Pseudomonas phage SM1.</title>
        <authorList>
            <person name="Zawawi N.A.M."/>
            <person name="Mat-Arip Y."/>
            <person name="Wan-Jauhari W.K."/>
            <person name="Fauzi A.A."/>
            <person name="Yee F.J."/>
        </authorList>
    </citation>
    <scope>NUCLEOTIDE SEQUENCE [LARGE SCALE GENOMIC DNA]</scope>
</reference>
<protein>
    <recommendedName>
        <fullName evidence="3">Major tail protein</fullName>
    </recommendedName>
</protein>
<dbReference type="Proteomes" id="UP000224832">
    <property type="component" value="Segment"/>
</dbReference>
<evidence type="ECO:0008006" key="3">
    <source>
        <dbReference type="Google" id="ProtNLM"/>
    </source>
</evidence>
<organism evidence="1 2">
    <name type="scientific">Pseudomonas phage SM1</name>
    <dbReference type="NCBI Taxonomy" id="1772332"/>
    <lineage>
        <taxon>Viruses</taxon>
        <taxon>Duplodnaviria</taxon>
        <taxon>Heunggongvirae</taxon>
        <taxon>Uroviricota</taxon>
        <taxon>Caudoviricetes</taxon>
        <taxon>Samunavirus</taxon>
        <taxon>Samunavirus SM1</taxon>
    </lineage>
</organism>
<evidence type="ECO:0000313" key="1">
    <source>
        <dbReference type="EMBL" id="ALT57999.1"/>
    </source>
</evidence>
<gene>
    <name evidence="1" type="ORF">SM1_06</name>
</gene>
<sequence>MATNRPVPKSAYYSGQGRLIIGERDPVTGKPLNLYEVGNCTALEITIATTETDHKESMTGERAIDFTIVSEKNATFTITCESLSLKNLALGFWGSTATKAAGTVAAEPIKIAPGAYVALANQNVSAVVITTTGGTPAPVPTTAYSVDPEFGVIRFNDTATAGDGTVEYEFGEVSRLEALTQVAAPERYLRFEGINTLNEELVLVEIPRAQFSPLQNLPLINEEVASFEIAGKILQDPLAGEGDAKYYRQTLITAA</sequence>
<evidence type="ECO:0000313" key="2">
    <source>
        <dbReference type="Proteomes" id="UP000224832"/>
    </source>
</evidence>
<keyword evidence="2" id="KW-1185">Reference proteome</keyword>
<dbReference type="PIRSF" id="PIRSF028589">
    <property type="entry name" value="UCP028589"/>
    <property type="match status" value="1"/>
</dbReference>
<proteinExistence type="predicted"/>